<reference evidence="3 4" key="1">
    <citation type="submission" date="2020-08" db="EMBL/GenBank/DDBJ databases">
        <title>Genomic Encyclopedia of Type Strains, Phase III (KMG-III): the genomes of soil and plant-associated and newly described type strains.</title>
        <authorList>
            <person name="Whitman W."/>
        </authorList>
    </citation>
    <scope>NUCLEOTIDE SEQUENCE [LARGE SCALE GENOMIC DNA]</scope>
    <source>
        <strain evidence="3 4">CECT 8960</strain>
    </source>
</reference>
<sequence>MVVNDIGVGVDGAANGDSPAERVVSEVRAAGGEAVAAEVSPLWMAVSAYGRVDVLVNNARASRGRTTSPTYG</sequence>
<gene>
    <name evidence="3" type="ORF">FHR82_007176</name>
</gene>
<comment type="similarity">
    <text evidence="1">Belongs to the short-chain dehydrogenases/reductases (SDR) family.</text>
</comment>
<dbReference type="PANTHER" id="PTHR45024:SF2">
    <property type="entry name" value="SCP2 DOMAIN-CONTAINING PROTEIN"/>
    <property type="match status" value="1"/>
</dbReference>
<evidence type="ECO:0000313" key="4">
    <source>
        <dbReference type="Proteomes" id="UP000520767"/>
    </source>
</evidence>
<evidence type="ECO:0000256" key="1">
    <source>
        <dbReference type="ARBA" id="ARBA00006484"/>
    </source>
</evidence>
<organism evidence="3 4">
    <name type="scientific">Actinophytocola algeriensis</name>
    <dbReference type="NCBI Taxonomy" id="1768010"/>
    <lineage>
        <taxon>Bacteria</taxon>
        <taxon>Bacillati</taxon>
        <taxon>Actinomycetota</taxon>
        <taxon>Actinomycetes</taxon>
        <taxon>Pseudonocardiales</taxon>
        <taxon>Pseudonocardiaceae</taxon>
    </lineage>
</organism>
<dbReference type="RefSeq" id="WP_184814931.1">
    <property type="nucleotide sequence ID" value="NZ_JACHJQ010000008.1"/>
</dbReference>
<evidence type="ECO:0000313" key="3">
    <source>
        <dbReference type="EMBL" id="MBB4910917.1"/>
    </source>
</evidence>
<dbReference type="AlphaFoldDB" id="A0A7W7VHW1"/>
<dbReference type="Proteomes" id="UP000520767">
    <property type="component" value="Unassembled WGS sequence"/>
</dbReference>
<keyword evidence="2" id="KW-0560">Oxidoreductase</keyword>
<dbReference type="EMBL" id="JACHJQ010000008">
    <property type="protein sequence ID" value="MBB4910917.1"/>
    <property type="molecule type" value="Genomic_DNA"/>
</dbReference>
<name>A0A7W7VHW1_9PSEU</name>
<comment type="caution">
    <text evidence="3">The sequence shown here is derived from an EMBL/GenBank/DDBJ whole genome shotgun (WGS) entry which is preliminary data.</text>
</comment>
<protein>
    <submittedName>
        <fullName evidence="3">Uncharacterized protein</fullName>
    </submittedName>
</protein>
<dbReference type="InterPro" id="IPR051687">
    <property type="entry name" value="Peroxisomal_Beta-Oxidation"/>
</dbReference>
<dbReference type="Gene3D" id="3.40.50.720">
    <property type="entry name" value="NAD(P)-binding Rossmann-like Domain"/>
    <property type="match status" value="1"/>
</dbReference>
<evidence type="ECO:0000256" key="2">
    <source>
        <dbReference type="ARBA" id="ARBA00023002"/>
    </source>
</evidence>
<dbReference type="PANTHER" id="PTHR45024">
    <property type="entry name" value="DEHYDROGENASES, SHORT CHAIN"/>
    <property type="match status" value="1"/>
</dbReference>
<keyword evidence="4" id="KW-1185">Reference proteome</keyword>
<proteinExistence type="inferred from homology"/>
<accession>A0A7W7VHW1</accession>
<dbReference type="GO" id="GO:0016491">
    <property type="term" value="F:oxidoreductase activity"/>
    <property type="evidence" value="ECO:0007669"/>
    <property type="project" value="UniProtKB-KW"/>
</dbReference>